<dbReference type="EMBL" id="LMWW01000073">
    <property type="protein sequence ID" value="KUN75747.1"/>
    <property type="molecule type" value="Genomic_DNA"/>
</dbReference>
<name>A0A101SK97_9ACTN</name>
<evidence type="ECO:0000313" key="2">
    <source>
        <dbReference type="Proteomes" id="UP000052982"/>
    </source>
</evidence>
<evidence type="ECO:0000313" key="1">
    <source>
        <dbReference type="EMBL" id="KUN75747.1"/>
    </source>
</evidence>
<dbReference type="STRING" id="1943.AQJ64_40690"/>
<dbReference type="RefSeq" id="WP_055637489.1">
    <property type="nucleotide sequence ID" value="NZ_JBIRRP010000032.1"/>
</dbReference>
<accession>A0A101SK97</accession>
<sequence>MDVAIVASQMFGASAAQVTYRRPDGIVEETILYEEDAHRLAEVTPGVQGGGFDADPGLFRPAAEALRIRMAARGDAMLAVSTSLLHPLPHLRTARRRRSCRP</sequence>
<keyword evidence="2" id="KW-1185">Reference proteome</keyword>
<gene>
    <name evidence="1" type="ORF">AQJ64_40690</name>
</gene>
<organism evidence="1 2">
    <name type="scientific">Streptomyces griseoruber</name>
    <dbReference type="NCBI Taxonomy" id="1943"/>
    <lineage>
        <taxon>Bacteria</taxon>
        <taxon>Bacillati</taxon>
        <taxon>Actinomycetota</taxon>
        <taxon>Actinomycetes</taxon>
        <taxon>Kitasatosporales</taxon>
        <taxon>Streptomycetaceae</taxon>
        <taxon>Streptomyces</taxon>
    </lineage>
</organism>
<dbReference type="AlphaFoldDB" id="A0A101SK97"/>
<protein>
    <submittedName>
        <fullName evidence="1">Uncharacterized protein</fullName>
    </submittedName>
</protein>
<proteinExistence type="predicted"/>
<comment type="caution">
    <text evidence="1">The sequence shown here is derived from an EMBL/GenBank/DDBJ whole genome shotgun (WGS) entry which is preliminary data.</text>
</comment>
<reference evidence="1 2" key="1">
    <citation type="submission" date="2015-10" db="EMBL/GenBank/DDBJ databases">
        <title>Draft genome sequence of Streptomyces griseoruber DSM 40281, type strain for the species Streptomyces griseoruber.</title>
        <authorList>
            <person name="Ruckert C."/>
            <person name="Winkler A."/>
            <person name="Kalinowski J."/>
            <person name="Kampfer P."/>
            <person name="Glaeser S."/>
        </authorList>
    </citation>
    <scope>NUCLEOTIDE SEQUENCE [LARGE SCALE GENOMIC DNA]</scope>
    <source>
        <strain evidence="1 2">DSM 40281</strain>
    </source>
</reference>
<dbReference type="Proteomes" id="UP000052982">
    <property type="component" value="Unassembled WGS sequence"/>
</dbReference>